<evidence type="ECO:0000313" key="2">
    <source>
        <dbReference type="EMBL" id="JAT84556.1"/>
    </source>
</evidence>
<dbReference type="AlphaFoldDB" id="A0A1E1WC52"/>
<name>A0A1E1WC52_PECGO</name>
<reference evidence="2" key="1">
    <citation type="submission" date="2015-09" db="EMBL/GenBank/DDBJ databases">
        <title>De novo assembly of Pectinophora gossypiella (Pink Bollworm) gut transcriptome.</title>
        <authorList>
            <person name="Tassone E.E."/>
        </authorList>
    </citation>
    <scope>NUCLEOTIDE SEQUENCE</scope>
</reference>
<feature type="compositionally biased region" description="Polar residues" evidence="1">
    <location>
        <begin position="1"/>
        <end position="19"/>
    </location>
</feature>
<dbReference type="OrthoDB" id="27031at2759"/>
<proteinExistence type="predicted"/>
<accession>A0A1E1WC52</accession>
<dbReference type="EMBL" id="GDQN01006498">
    <property type="protein sequence ID" value="JAT84556.1"/>
    <property type="molecule type" value="Transcribed_RNA"/>
</dbReference>
<feature type="non-terminal residue" evidence="2">
    <location>
        <position position="112"/>
    </location>
</feature>
<sequence>MSAKRSTSQRASGDTGSQNKKLKTGVPNNYLYKTLQESGFTLKHPPNKCIANQETIHVVRNIKKNLQKHFEYPRNVAELHSDFEKECQSLDIFKHYLFPNIIRITEDSPDEH</sequence>
<gene>
    <name evidence="2" type="ORF">g.4081</name>
</gene>
<feature type="region of interest" description="Disordered" evidence="1">
    <location>
        <begin position="1"/>
        <end position="27"/>
    </location>
</feature>
<evidence type="ECO:0000256" key="1">
    <source>
        <dbReference type="SAM" id="MobiDB-lite"/>
    </source>
</evidence>
<protein>
    <submittedName>
        <fullName evidence="2">Uncharacterized protein</fullName>
    </submittedName>
</protein>
<organism evidence="2">
    <name type="scientific">Pectinophora gossypiella</name>
    <name type="common">Cotton pink bollworm</name>
    <name type="synonym">Depressaria gossypiella</name>
    <dbReference type="NCBI Taxonomy" id="13191"/>
    <lineage>
        <taxon>Eukaryota</taxon>
        <taxon>Metazoa</taxon>
        <taxon>Ecdysozoa</taxon>
        <taxon>Arthropoda</taxon>
        <taxon>Hexapoda</taxon>
        <taxon>Insecta</taxon>
        <taxon>Pterygota</taxon>
        <taxon>Neoptera</taxon>
        <taxon>Endopterygota</taxon>
        <taxon>Lepidoptera</taxon>
        <taxon>Glossata</taxon>
        <taxon>Ditrysia</taxon>
        <taxon>Gelechioidea</taxon>
        <taxon>Gelechiidae</taxon>
        <taxon>Apatetrinae</taxon>
        <taxon>Pectinophora</taxon>
    </lineage>
</organism>